<dbReference type="AlphaFoldDB" id="A0A6J0UL58"/>
<sequence>MALALRGRRAVALLHALCLLWALFALSQNLGVPTSVRKAQDDTYGGHWKHLTFLNQVLQTLLYILCAVIEGVALCIPSKERTVSSVLLPIRDFIFSVYVFPVGLFVAVAFWGLFAYDRELVYPKELDDINPSWLNHTMHTTILPLLFIEMVICVHKYPDRFKGILGLSFFAFTYLVWVLWVHHVSGIWAYPVLGVLSPCGIVGFFFVALAIMIMFYFIGEQLTKWLWARRRKKCT</sequence>
<dbReference type="KEGG" id="pvt:110084723"/>
<dbReference type="Pfam" id="PF04750">
    <property type="entry name" value="Far-17a_AIG1"/>
    <property type="match status" value="1"/>
</dbReference>
<dbReference type="PANTHER" id="PTHR10989">
    <property type="entry name" value="ANDROGEN-INDUCED PROTEIN 1-RELATED"/>
    <property type="match status" value="1"/>
</dbReference>
<keyword evidence="6 17" id="KW-0472">Membrane</keyword>
<reference evidence="20" key="1">
    <citation type="submission" date="2025-08" db="UniProtKB">
        <authorList>
            <consortium name="RefSeq"/>
        </authorList>
    </citation>
    <scope>IDENTIFICATION</scope>
</reference>
<comment type="catalytic activity">
    <reaction evidence="11">
        <text>12-(9Z-octadecenoyloxy)-octadecanoate + H2O = 12-hydroxyoctadecanoate + (9Z)-octadecenoate + H(+)</text>
        <dbReference type="Rhea" id="RHEA:52060"/>
        <dbReference type="ChEBI" id="CHEBI:15377"/>
        <dbReference type="ChEBI" id="CHEBI:15378"/>
        <dbReference type="ChEBI" id="CHEBI:30823"/>
        <dbReference type="ChEBI" id="CHEBI:84201"/>
        <dbReference type="ChEBI" id="CHEBI:136302"/>
    </reaction>
    <physiologicalReaction direction="left-to-right" evidence="11">
        <dbReference type="Rhea" id="RHEA:52061"/>
    </physiologicalReaction>
</comment>
<evidence type="ECO:0000256" key="10">
    <source>
        <dbReference type="ARBA" id="ARBA00048680"/>
    </source>
</evidence>
<evidence type="ECO:0000256" key="3">
    <source>
        <dbReference type="ARBA" id="ARBA00009300"/>
    </source>
</evidence>
<comment type="similarity">
    <text evidence="3">Belongs to the AIG1 family.</text>
</comment>
<name>A0A6J0UL58_9SAUR</name>
<evidence type="ECO:0000256" key="17">
    <source>
        <dbReference type="SAM" id="Phobius"/>
    </source>
</evidence>
<evidence type="ECO:0000256" key="18">
    <source>
        <dbReference type="SAM" id="SignalP"/>
    </source>
</evidence>
<comment type="catalytic activity">
    <reaction evidence="10">
        <text>12-octadecanoyloxy-octadecanoate + H2O = 12-hydroxyoctadecanoate + octadecanoate + H(+)</text>
        <dbReference type="Rhea" id="RHEA:52080"/>
        <dbReference type="ChEBI" id="CHEBI:15377"/>
        <dbReference type="ChEBI" id="CHEBI:15378"/>
        <dbReference type="ChEBI" id="CHEBI:25629"/>
        <dbReference type="ChEBI" id="CHEBI:84201"/>
        <dbReference type="ChEBI" id="CHEBI:136330"/>
    </reaction>
    <physiologicalReaction direction="left-to-right" evidence="10">
        <dbReference type="Rhea" id="RHEA:52081"/>
    </physiologicalReaction>
</comment>
<evidence type="ECO:0000256" key="2">
    <source>
        <dbReference type="ARBA" id="ARBA00004127"/>
    </source>
</evidence>
<comment type="catalytic activity">
    <reaction evidence="15">
        <text>13-(9Z-hexadecenoyloxy)-octadecanoate + H2O = 13-hydroxy-octadecanoate + (9Z)-hexadecenoate + H(+)</text>
        <dbReference type="Rhea" id="RHEA:52076"/>
        <dbReference type="ChEBI" id="CHEBI:15377"/>
        <dbReference type="ChEBI" id="CHEBI:15378"/>
        <dbReference type="ChEBI" id="CHEBI:32372"/>
        <dbReference type="ChEBI" id="CHEBI:136304"/>
        <dbReference type="ChEBI" id="CHEBI:136315"/>
    </reaction>
    <physiologicalReaction direction="left-to-right" evidence="15">
        <dbReference type="Rhea" id="RHEA:52077"/>
    </physiologicalReaction>
</comment>
<feature type="transmembrane region" description="Helical" evidence="17">
    <location>
        <begin position="161"/>
        <end position="181"/>
    </location>
</feature>
<evidence type="ECO:0000256" key="5">
    <source>
        <dbReference type="ARBA" id="ARBA00022989"/>
    </source>
</evidence>
<comment type="catalytic activity">
    <reaction evidence="7">
        <text>12-hexadecanoyloxy-octadecanoate + H2O = 12-hydroxyoctadecanoate + hexadecanoate + H(+)</text>
        <dbReference type="Rhea" id="RHEA:52056"/>
        <dbReference type="ChEBI" id="CHEBI:7896"/>
        <dbReference type="ChEBI" id="CHEBI:15377"/>
        <dbReference type="ChEBI" id="CHEBI:15378"/>
        <dbReference type="ChEBI" id="CHEBI:83677"/>
        <dbReference type="ChEBI" id="CHEBI:84201"/>
    </reaction>
    <physiologicalReaction direction="left-to-right" evidence="7">
        <dbReference type="Rhea" id="RHEA:52057"/>
    </physiologicalReaction>
</comment>
<evidence type="ECO:0000256" key="1">
    <source>
        <dbReference type="ARBA" id="ARBA00000923"/>
    </source>
</evidence>
<dbReference type="Proteomes" id="UP001652642">
    <property type="component" value="Chromosome 4"/>
</dbReference>
<feature type="transmembrane region" description="Helical" evidence="17">
    <location>
        <begin position="97"/>
        <end position="116"/>
    </location>
</feature>
<keyword evidence="4 17" id="KW-0812">Transmembrane</keyword>
<keyword evidence="19" id="KW-1185">Reference proteome</keyword>
<evidence type="ECO:0000256" key="8">
    <source>
        <dbReference type="ARBA" id="ARBA00047427"/>
    </source>
</evidence>
<feature type="signal peptide" evidence="18">
    <location>
        <begin position="1"/>
        <end position="27"/>
    </location>
</feature>
<comment type="catalytic activity">
    <reaction evidence="12">
        <text>9-(9Z-octadecenoyloxy)-octadecanoate + H2O = 9-hydroxy-octadecanoate + (9Z)-octadecenoate + H(+)</text>
        <dbReference type="Rhea" id="RHEA:52048"/>
        <dbReference type="ChEBI" id="CHEBI:15377"/>
        <dbReference type="ChEBI" id="CHEBI:15378"/>
        <dbReference type="ChEBI" id="CHEBI:30823"/>
        <dbReference type="ChEBI" id="CHEBI:136282"/>
        <dbReference type="ChEBI" id="CHEBI:136286"/>
    </reaction>
    <physiologicalReaction direction="left-to-right" evidence="12">
        <dbReference type="Rhea" id="RHEA:52049"/>
    </physiologicalReaction>
</comment>
<dbReference type="PANTHER" id="PTHR10989:SF22">
    <property type="entry name" value="ANDROGEN DEPENDENT TFPI REGULATING PROTEIN"/>
    <property type="match status" value="1"/>
</dbReference>
<comment type="catalytic activity">
    <reaction evidence="16">
        <text>12-(9Z-hexadecenoyloxy)-octadecanoate + H2O = 12-hydroxyoctadecanoate + (9Z)-hexadecenoate + H(+)</text>
        <dbReference type="Rhea" id="RHEA:52072"/>
        <dbReference type="ChEBI" id="CHEBI:15377"/>
        <dbReference type="ChEBI" id="CHEBI:15378"/>
        <dbReference type="ChEBI" id="CHEBI:32372"/>
        <dbReference type="ChEBI" id="CHEBI:84201"/>
        <dbReference type="ChEBI" id="CHEBI:136312"/>
    </reaction>
    <physiologicalReaction direction="left-to-right" evidence="16">
        <dbReference type="Rhea" id="RHEA:52073"/>
    </physiologicalReaction>
</comment>
<feature type="transmembrane region" description="Helical" evidence="17">
    <location>
        <begin position="53"/>
        <end position="76"/>
    </location>
</feature>
<organism evidence="19 20">
    <name type="scientific">Pogona vitticeps</name>
    <name type="common">central bearded dragon</name>
    <dbReference type="NCBI Taxonomy" id="103695"/>
    <lineage>
        <taxon>Eukaryota</taxon>
        <taxon>Metazoa</taxon>
        <taxon>Chordata</taxon>
        <taxon>Craniata</taxon>
        <taxon>Vertebrata</taxon>
        <taxon>Euteleostomi</taxon>
        <taxon>Lepidosauria</taxon>
        <taxon>Squamata</taxon>
        <taxon>Bifurcata</taxon>
        <taxon>Unidentata</taxon>
        <taxon>Episquamata</taxon>
        <taxon>Toxicofera</taxon>
        <taxon>Iguania</taxon>
        <taxon>Acrodonta</taxon>
        <taxon>Agamidae</taxon>
        <taxon>Amphibolurinae</taxon>
        <taxon>Pogona</taxon>
    </lineage>
</organism>
<evidence type="ECO:0000256" key="15">
    <source>
        <dbReference type="ARBA" id="ARBA00049322"/>
    </source>
</evidence>
<feature type="transmembrane region" description="Helical" evidence="17">
    <location>
        <begin position="187"/>
        <end position="219"/>
    </location>
</feature>
<comment type="catalytic activity">
    <reaction evidence="13">
        <text>9-octadecanoyloxy-octadecanoate + H2O = 9-hydroxy-octadecanoate + octadecanoate + H(+)</text>
        <dbReference type="Rhea" id="RHEA:52096"/>
        <dbReference type="ChEBI" id="CHEBI:15377"/>
        <dbReference type="ChEBI" id="CHEBI:15378"/>
        <dbReference type="ChEBI" id="CHEBI:25629"/>
        <dbReference type="ChEBI" id="CHEBI:136286"/>
        <dbReference type="ChEBI" id="CHEBI:136373"/>
    </reaction>
    <physiologicalReaction direction="left-to-right" evidence="13">
        <dbReference type="Rhea" id="RHEA:52097"/>
    </physiologicalReaction>
</comment>
<evidence type="ECO:0000256" key="14">
    <source>
        <dbReference type="ARBA" id="ARBA00049296"/>
    </source>
</evidence>
<evidence type="ECO:0000256" key="4">
    <source>
        <dbReference type="ARBA" id="ARBA00022692"/>
    </source>
</evidence>
<gene>
    <name evidence="20" type="primary">LOC110084723</name>
</gene>
<protein>
    <submittedName>
        <fullName evidence="20">Androgen-induced gene 1 protein-like isoform X2</fullName>
    </submittedName>
</protein>
<feature type="transmembrane region" description="Helical" evidence="17">
    <location>
        <begin position="136"/>
        <end position="154"/>
    </location>
</feature>
<evidence type="ECO:0000256" key="7">
    <source>
        <dbReference type="ARBA" id="ARBA00047368"/>
    </source>
</evidence>
<evidence type="ECO:0000256" key="16">
    <source>
        <dbReference type="ARBA" id="ARBA00049428"/>
    </source>
</evidence>
<accession>A0A6J0UL58</accession>
<dbReference type="GO" id="GO:0012505">
    <property type="term" value="C:endomembrane system"/>
    <property type="evidence" value="ECO:0007669"/>
    <property type="project" value="UniProtKB-SubCell"/>
</dbReference>
<evidence type="ECO:0000313" key="20">
    <source>
        <dbReference type="RefSeq" id="XP_020659995.2"/>
    </source>
</evidence>
<comment type="catalytic activity">
    <reaction evidence="8">
        <text>13-octadecanoyloxy-octadecanoate + H2O = 13-hydroxy-octadecanoate + octadecanoate + H(+)</text>
        <dbReference type="Rhea" id="RHEA:52084"/>
        <dbReference type="ChEBI" id="CHEBI:15377"/>
        <dbReference type="ChEBI" id="CHEBI:15378"/>
        <dbReference type="ChEBI" id="CHEBI:25629"/>
        <dbReference type="ChEBI" id="CHEBI:136304"/>
        <dbReference type="ChEBI" id="CHEBI:136335"/>
    </reaction>
    <physiologicalReaction direction="left-to-right" evidence="8">
        <dbReference type="Rhea" id="RHEA:52085"/>
    </physiologicalReaction>
</comment>
<dbReference type="GeneID" id="110084723"/>
<evidence type="ECO:0000256" key="12">
    <source>
        <dbReference type="ARBA" id="ARBA00048800"/>
    </source>
</evidence>
<comment type="catalytic activity">
    <reaction evidence="14">
        <text>13-(9Z-octadecenoyloxy)-octadecanoate + H2O = 13-hydroxy-octadecanoate + (9Z)-octadecenoate + H(+)</text>
        <dbReference type="Rhea" id="RHEA:52064"/>
        <dbReference type="ChEBI" id="CHEBI:15377"/>
        <dbReference type="ChEBI" id="CHEBI:15378"/>
        <dbReference type="ChEBI" id="CHEBI:30823"/>
        <dbReference type="ChEBI" id="CHEBI:136303"/>
        <dbReference type="ChEBI" id="CHEBI:136304"/>
    </reaction>
    <physiologicalReaction direction="left-to-right" evidence="14">
        <dbReference type="Rhea" id="RHEA:52065"/>
    </physiologicalReaction>
</comment>
<dbReference type="RefSeq" id="XP_020659995.2">
    <property type="nucleotide sequence ID" value="XM_020804336.2"/>
</dbReference>
<evidence type="ECO:0000256" key="13">
    <source>
        <dbReference type="ARBA" id="ARBA00049221"/>
    </source>
</evidence>
<keyword evidence="18" id="KW-0732">Signal</keyword>
<comment type="catalytic activity">
    <reaction evidence="1">
        <text>9-(9Z-hexadecenoyloxy)-octadecanoate + H2O = (9Z)-hexadecenoate + 9-hydroxy-octadecanoate + H(+)</text>
        <dbReference type="Rhea" id="RHEA:52068"/>
        <dbReference type="ChEBI" id="CHEBI:15377"/>
        <dbReference type="ChEBI" id="CHEBI:15378"/>
        <dbReference type="ChEBI" id="CHEBI:32372"/>
        <dbReference type="ChEBI" id="CHEBI:136286"/>
        <dbReference type="ChEBI" id="CHEBI:136309"/>
    </reaction>
    <physiologicalReaction direction="left-to-right" evidence="1">
        <dbReference type="Rhea" id="RHEA:52069"/>
    </physiologicalReaction>
</comment>
<dbReference type="InterPro" id="IPR006838">
    <property type="entry name" value="ADTRP_AIG1"/>
</dbReference>
<comment type="catalytic activity">
    <reaction evidence="9">
        <text>9-hexadecanoyloxy-octadecanoate + H2O = 9-hydroxy-octadecanoate + hexadecanoate + H(+)</text>
        <dbReference type="Rhea" id="RHEA:52052"/>
        <dbReference type="ChEBI" id="CHEBI:7896"/>
        <dbReference type="ChEBI" id="CHEBI:15377"/>
        <dbReference type="ChEBI" id="CHEBI:15378"/>
        <dbReference type="ChEBI" id="CHEBI:83670"/>
        <dbReference type="ChEBI" id="CHEBI:136286"/>
    </reaction>
    <physiologicalReaction direction="left-to-right" evidence="9">
        <dbReference type="Rhea" id="RHEA:52053"/>
    </physiologicalReaction>
</comment>
<comment type="subcellular location">
    <subcellularLocation>
        <location evidence="2">Endomembrane system</location>
        <topology evidence="2">Multi-pass membrane protein</topology>
    </subcellularLocation>
</comment>
<evidence type="ECO:0000256" key="11">
    <source>
        <dbReference type="ARBA" id="ARBA00048701"/>
    </source>
</evidence>
<keyword evidence="5 17" id="KW-1133">Transmembrane helix</keyword>
<proteinExistence type="inferred from homology"/>
<feature type="chain" id="PRO_5046017682" evidence="18">
    <location>
        <begin position="28"/>
        <end position="235"/>
    </location>
</feature>
<evidence type="ECO:0000313" key="19">
    <source>
        <dbReference type="Proteomes" id="UP001652642"/>
    </source>
</evidence>
<evidence type="ECO:0000256" key="9">
    <source>
        <dbReference type="ARBA" id="ARBA00047863"/>
    </source>
</evidence>
<dbReference type="GO" id="GO:0016020">
    <property type="term" value="C:membrane"/>
    <property type="evidence" value="ECO:0007669"/>
    <property type="project" value="InterPro"/>
</dbReference>
<evidence type="ECO:0000256" key="6">
    <source>
        <dbReference type="ARBA" id="ARBA00023136"/>
    </source>
</evidence>